<feature type="transmembrane region" description="Helical" evidence="2">
    <location>
        <begin position="42"/>
        <end position="62"/>
    </location>
</feature>
<dbReference type="AlphaFoldDB" id="A0A5J5FUM2"/>
<evidence type="ECO:0000313" key="4">
    <source>
        <dbReference type="EMBL" id="KAA8997133.1"/>
    </source>
</evidence>
<keyword evidence="5" id="KW-1185">Reference proteome</keyword>
<evidence type="ECO:0000256" key="2">
    <source>
        <dbReference type="SAM" id="Phobius"/>
    </source>
</evidence>
<keyword evidence="2" id="KW-1133">Transmembrane helix</keyword>
<dbReference type="SUPFAM" id="SSF54001">
    <property type="entry name" value="Cysteine proteinases"/>
    <property type="match status" value="1"/>
</dbReference>
<dbReference type="Pfam" id="PF01841">
    <property type="entry name" value="Transglut_core"/>
    <property type="match status" value="1"/>
</dbReference>
<organism evidence="4 5">
    <name type="scientific">Paenibacillus spiritus</name>
    <dbReference type="NCBI Taxonomy" id="2496557"/>
    <lineage>
        <taxon>Bacteria</taxon>
        <taxon>Bacillati</taxon>
        <taxon>Bacillota</taxon>
        <taxon>Bacilli</taxon>
        <taxon>Bacillales</taxon>
        <taxon>Paenibacillaceae</taxon>
        <taxon>Paenibacillus</taxon>
    </lineage>
</organism>
<protein>
    <submittedName>
        <fullName evidence="4">Transglutaminase domain-containing protein</fullName>
    </submittedName>
</protein>
<dbReference type="PANTHER" id="PTHR42736:SF1">
    <property type="entry name" value="PROTEIN-GLUTAMINE GAMMA-GLUTAMYLTRANSFERASE"/>
    <property type="match status" value="1"/>
</dbReference>
<comment type="caution">
    <text evidence="4">The sequence shown here is derived from an EMBL/GenBank/DDBJ whole genome shotgun (WGS) entry which is preliminary data.</text>
</comment>
<dbReference type="InterPro" id="IPR052901">
    <property type="entry name" value="Bact_TGase-like"/>
</dbReference>
<gene>
    <name evidence="4" type="ORF">F4V43_17710</name>
</gene>
<dbReference type="EMBL" id="VYKK01000030">
    <property type="protein sequence ID" value="KAA8997133.1"/>
    <property type="molecule type" value="Genomic_DNA"/>
</dbReference>
<keyword evidence="2" id="KW-0472">Membrane</keyword>
<dbReference type="PANTHER" id="PTHR42736">
    <property type="entry name" value="PROTEIN-GLUTAMINE GAMMA-GLUTAMYLTRANSFERASE"/>
    <property type="match status" value="1"/>
</dbReference>
<evidence type="ECO:0000259" key="3">
    <source>
        <dbReference type="SMART" id="SM00460"/>
    </source>
</evidence>
<name>A0A5J5FUM2_9BACL</name>
<proteinExistence type="predicted"/>
<keyword evidence="2" id="KW-0812">Transmembrane</keyword>
<feature type="transmembrane region" description="Helical" evidence="2">
    <location>
        <begin position="146"/>
        <end position="167"/>
    </location>
</feature>
<dbReference type="InterPro" id="IPR038765">
    <property type="entry name" value="Papain-like_cys_pep_sf"/>
</dbReference>
<feature type="region of interest" description="Disordered" evidence="1">
    <location>
        <begin position="1"/>
        <end position="34"/>
    </location>
</feature>
<dbReference type="RefSeq" id="WP_150459598.1">
    <property type="nucleotide sequence ID" value="NZ_VYKK01000030.1"/>
</dbReference>
<accession>A0A5J5FUM2</accession>
<dbReference type="SMART" id="SM00460">
    <property type="entry name" value="TGc"/>
    <property type="match status" value="1"/>
</dbReference>
<evidence type="ECO:0000313" key="5">
    <source>
        <dbReference type="Proteomes" id="UP000367750"/>
    </source>
</evidence>
<dbReference type="InterPro" id="IPR002931">
    <property type="entry name" value="Transglutaminase-like"/>
</dbReference>
<sequence length="806" mass="85021">MDRPRPSALSAAGSRSDRKRAASFSSVRDGGPAPADEAELPLAYRLAIAALLCGILGLWLYPLRALGGSSHAELLRTLGLLAGALLLTDALRLPRRLRAAVRLVLVAAVWLYLADAAEAAQSGGWLRLGLRDAVLLVSGRVTEMSGSGRLALLLAGWGLLVWSVGYLAAVRGSCLLFTAITVAYLAALDRGLELDTLGVTAAAAALLLGLHGLCGLIRLREKAAQAETETGTETEIAAEPKLGSLPGFFRIQESGGQPQPPFRSWCRGSLAAAALIAGLAWCLHGRMGIPERDAPGIVPMLERLRSWDAGYRERSGGDAPGAVPASTGYGTDARTELGRPLHPSDLPVFRALTPERTYWRGESYDRYDGRRWSKSKELTPVPLKEAGMRLREETEEEAGASGERRKIIQQVVLERTPPASGLPLFAGGEVAEVASVQLRGGSRLGYVLLDEARGDLRLPGSPGAAGSDGSLPAGLFPAGAGPRSTVTGYKVSAYLPLTDPAALRREKGADPAAVRRELQLPGELPDRVRKLARQLTASAATRYDAAVAVRDYLRHTYAYTLNTRIPPADSDFVDDFLFTARRGYCVHFATAMTVLLRSAGIPARYTAGYGPGTPSEGQPGTVTVTDADSHAWVEVYFPGAGWVPFDPTPAASGLPQAAAGPGAPALPRARAAQSGGPAAAAGLRAAPPAAAAALLAAAAAWRRRRTLALLRLCSAGRDERLAQAAALAWAGLAARYGAPPPGRTGREYADSLPIDDAGLREAVRRFVRQWETLAYRRPPAGGAGSGGMDGGERFLRDCRTIVARLE</sequence>
<dbReference type="OrthoDB" id="9804872at2"/>
<feature type="domain" description="Transglutaminase-like" evidence="3">
    <location>
        <begin position="577"/>
        <end position="649"/>
    </location>
</feature>
<dbReference type="Proteomes" id="UP000367750">
    <property type="component" value="Unassembled WGS sequence"/>
</dbReference>
<evidence type="ECO:0000256" key="1">
    <source>
        <dbReference type="SAM" id="MobiDB-lite"/>
    </source>
</evidence>
<reference evidence="4 5" key="1">
    <citation type="submission" date="2019-09" db="EMBL/GenBank/DDBJ databases">
        <title>Bacillus ochoae sp. nov., Paenibacillus whitsoniae sp. nov., Paenibacillus spiritus sp. nov. Isolated from the Mars Exploration Rover during spacecraft assembly.</title>
        <authorList>
            <person name="Seuylemezian A."/>
            <person name="Vaishampayan P."/>
        </authorList>
    </citation>
    <scope>NUCLEOTIDE SEQUENCE [LARGE SCALE GENOMIC DNA]</scope>
    <source>
        <strain evidence="4 5">MER_111</strain>
    </source>
</reference>
<dbReference type="Gene3D" id="3.10.620.30">
    <property type="match status" value="1"/>
</dbReference>